<gene>
    <name evidence="2" type="ORF">BCR43DRAFT_495912</name>
</gene>
<reference evidence="2 3" key="1">
    <citation type="submission" date="2016-07" db="EMBL/GenBank/DDBJ databases">
        <title>Pervasive Adenine N6-methylation of Active Genes in Fungi.</title>
        <authorList>
            <consortium name="DOE Joint Genome Institute"/>
            <person name="Mondo S.J."/>
            <person name="Dannebaum R.O."/>
            <person name="Kuo R.C."/>
            <person name="Labutti K."/>
            <person name="Haridas S."/>
            <person name="Kuo A."/>
            <person name="Salamov A."/>
            <person name="Ahrendt S.R."/>
            <person name="Lipzen A."/>
            <person name="Sullivan W."/>
            <person name="Andreopoulos W.B."/>
            <person name="Clum A."/>
            <person name="Lindquist E."/>
            <person name="Daum C."/>
            <person name="Ramamoorthy G.K."/>
            <person name="Gryganskyi A."/>
            <person name="Culley D."/>
            <person name="Magnuson J.K."/>
            <person name="James T.Y."/>
            <person name="O'Malley M.A."/>
            <person name="Stajich J.E."/>
            <person name="Spatafora J.W."/>
            <person name="Visel A."/>
            <person name="Grigoriev I.V."/>
        </authorList>
    </citation>
    <scope>NUCLEOTIDE SEQUENCE [LARGE SCALE GENOMIC DNA]</scope>
    <source>
        <strain evidence="2 3">NRRL 2496</strain>
    </source>
</reference>
<dbReference type="EMBL" id="MCGN01000008">
    <property type="protein sequence ID" value="ORY94127.1"/>
    <property type="molecule type" value="Genomic_DNA"/>
</dbReference>
<feature type="compositionally biased region" description="Basic and acidic residues" evidence="1">
    <location>
        <begin position="32"/>
        <end position="48"/>
    </location>
</feature>
<evidence type="ECO:0000256" key="1">
    <source>
        <dbReference type="SAM" id="MobiDB-lite"/>
    </source>
</evidence>
<feature type="region of interest" description="Disordered" evidence="1">
    <location>
        <begin position="199"/>
        <end position="219"/>
    </location>
</feature>
<evidence type="ECO:0000313" key="2">
    <source>
        <dbReference type="EMBL" id="ORY94127.1"/>
    </source>
</evidence>
<name>A0A1X2H6V1_SYNRA</name>
<protein>
    <submittedName>
        <fullName evidence="2">Uncharacterized protein</fullName>
    </submittedName>
</protein>
<feature type="compositionally biased region" description="Low complexity" evidence="1">
    <location>
        <begin position="105"/>
        <end position="116"/>
    </location>
</feature>
<accession>A0A1X2H6V1</accession>
<evidence type="ECO:0000313" key="3">
    <source>
        <dbReference type="Proteomes" id="UP000242180"/>
    </source>
</evidence>
<dbReference type="AlphaFoldDB" id="A0A1X2H6V1"/>
<sequence>MKRLSSDASLLAMRAKSLRIQTTSPSSMPRNNDNDNKKNEKDDDKKNEDDDNDSLLLTPASSTVAASPTAMSATLPGKSSTSNVPDGYPSPPLHTHTASGPCPLPTSSTPVRPSSTNAKHERSRSVVMDYCVRFPNTWAYAQNARVPIRPNANMDEALVWIQQNNRLVKENERLKAQVLELQQDKAELVKALREMEQKLETNQRQCGVPHAEEEQSFAP</sequence>
<feature type="compositionally biased region" description="Polar residues" evidence="1">
    <location>
        <begin position="19"/>
        <end position="30"/>
    </location>
</feature>
<dbReference type="InParanoid" id="A0A1X2H6V1"/>
<dbReference type="OrthoDB" id="2407192at2759"/>
<proteinExistence type="predicted"/>
<keyword evidence="3" id="KW-1185">Reference proteome</keyword>
<feature type="compositionally biased region" description="Low complexity" evidence="1">
    <location>
        <begin position="54"/>
        <end position="74"/>
    </location>
</feature>
<dbReference type="Proteomes" id="UP000242180">
    <property type="component" value="Unassembled WGS sequence"/>
</dbReference>
<organism evidence="2 3">
    <name type="scientific">Syncephalastrum racemosum</name>
    <name type="common">Filamentous fungus</name>
    <dbReference type="NCBI Taxonomy" id="13706"/>
    <lineage>
        <taxon>Eukaryota</taxon>
        <taxon>Fungi</taxon>
        <taxon>Fungi incertae sedis</taxon>
        <taxon>Mucoromycota</taxon>
        <taxon>Mucoromycotina</taxon>
        <taxon>Mucoromycetes</taxon>
        <taxon>Mucorales</taxon>
        <taxon>Syncephalastraceae</taxon>
        <taxon>Syncephalastrum</taxon>
    </lineage>
</organism>
<feature type="region of interest" description="Disordered" evidence="1">
    <location>
        <begin position="1"/>
        <end position="123"/>
    </location>
</feature>
<comment type="caution">
    <text evidence="2">The sequence shown here is derived from an EMBL/GenBank/DDBJ whole genome shotgun (WGS) entry which is preliminary data.</text>
</comment>